<organism evidence="10 11">
    <name type="scientific">Georhizobium profundi</name>
    <dbReference type="NCBI Taxonomy" id="2341112"/>
    <lineage>
        <taxon>Bacteria</taxon>
        <taxon>Pseudomonadati</taxon>
        <taxon>Pseudomonadota</taxon>
        <taxon>Alphaproteobacteria</taxon>
        <taxon>Hyphomicrobiales</taxon>
        <taxon>Rhizobiaceae</taxon>
        <taxon>Georhizobium</taxon>
    </lineage>
</organism>
<dbReference type="RefSeq" id="WP_126008895.1">
    <property type="nucleotide sequence ID" value="NZ_CP032509.1"/>
</dbReference>
<comment type="similarity">
    <text evidence="8">Belongs to the TsuA/YedE (TC 9.B.102) family.</text>
</comment>
<evidence type="ECO:0000256" key="6">
    <source>
        <dbReference type="ARBA" id="ARBA00022989"/>
    </source>
</evidence>
<protein>
    <submittedName>
        <fullName evidence="10">YeeE/YedE family protein</fullName>
    </submittedName>
</protein>
<evidence type="ECO:0000256" key="2">
    <source>
        <dbReference type="ARBA" id="ARBA00022448"/>
    </source>
</evidence>
<feature type="transmembrane region" description="Helical" evidence="9">
    <location>
        <begin position="175"/>
        <end position="193"/>
    </location>
</feature>
<comment type="subcellular location">
    <subcellularLocation>
        <location evidence="1">Cell inner membrane</location>
        <topology evidence="1">Multi-pass membrane protein</topology>
    </subcellularLocation>
</comment>
<sequence length="355" mass="35558">MDFVPLIDRVGEEMTATFGGGVIGFILGFALLKTGFCTRMAVIDMARARSLTGPATWLLGFAAALLAVQAMLYAGVIAVDTSRFFATGQSLSGALIGGAIFGIGMVLTRGCVSRLLVLGAAGNLRAIYSLLFVALAAYATLYGFLVPGRDAIAPLLSTAAIGGNALVDHTGGGNVSGVVLGAVAAVVAIALAARAKLGLGQSIGAVVVGLMVAAAWYFTATLTAQLFEPIAIDSISFIRPLAQTSGALIGSVALPTFDFGLVIGTFAGGLLAALVLGRFKVTTFSEPGAPHILRYTIGAAMMGFGGVLAAGCSIGAGLTGGSVLAASALIALLSMAVAGAVTDTVLDRPRERSPA</sequence>
<dbReference type="OrthoDB" id="5342349at2"/>
<keyword evidence="2" id="KW-0813">Transport</keyword>
<dbReference type="PANTHER" id="PTHR30574:SF1">
    <property type="entry name" value="SULPHUR TRANSPORT DOMAIN-CONTAINING PROTEIN"/>
    <property type="match status" value="1"/>
</dbReference>
<evidence type="ECO:0000256" key="5">
    <source>
        <dbReference type="ARBA" id="ARBA00022692"/>
    </source>
</evidence>
<evidence type="ECO:0000256" key="3">
    <source>
        <dbReference type="ARBA" id="ARBA00022475"/>
    </source>
</evidence>
<keyword evidence="7 9" id="KW-0472">Membrane</keyword>
<keyword evidence="4" id="KW-0997">Cell inner membrane</keyword>
<feature type="transmembrane region" description="Helical" evidence="9">
    <location>
        <begin position="297"/>
        <end position="318"/>
    </location>
</feature>
<dbReference type="GO" id="GO:0005886">
    <property type="term" value="C:plasma membrane"/>
    <property type="evidence" value="ECO:0007669"/>
    <property type="project" value="UniProtKB-SubCell"/>
</dbReference>
<dbReference type="InterPro" id="IPR007272">
    <property type="entry name" value="Sulf_transp_TsuA/YedE"/>
</dbReference>
<dbReference type="Proteomes" id="UP000268192">
    <property type="component" value="Chromosome"/>
</dbReference>
<accession>A0A3S9B283</accession>
<evidence type="ECO:0000256" key="7">
    <source>
        <dbReference type="ARBA" id="ARBA00023136"/>
    </source>
</evidence>
<keyword evidence="5 9" id="KW-0812">Transmembrane</keyword>
<dbReference type="Pfam" id="PF04143">
    <property type="entry name" value="Sulf_transp"/>
    <property type="match status" value="1"/>
</dbReference>
<proteinExistence type="inferred from homology"/>
<evidence type="ECO:0000256" key="1">
    <source>
        <dbReference type="ARBA" id="ARBA00004429"/>
    </source>
</evidence>
<keyword evidence="6 9" id="KW-1133">Transmembrane helix</keyword>
<dbReference type="AlphaFoldDB" id="A0A3S9B283"/>
<feature type="transmembrane region" description="Helical" evidence="9">
    <location>
        <begin position="16"/>
        <end position="36"/>
    </location>
</feature>
<evidence type="ECO:0000256" key="9">
    <source>
        <dbReference type="SAM" id="Phobius"/>
    </source>
</evidence>
<keyword evidence="11" id="KW-1185">Reference proteome</keyword>
<dbReference type="KEGG" id="abaw:D5400_06875"/>
<feature type="transmembrane region" description="Helical" evidence="9">
    <location>
        <begin position="324"/>
        <end position="346"/>
    </location>
</feature>
<name>A0A3S9B283_9HYPH</name>
<feature type="transmembrane region" description="Helical" evidence="9">
    <location>
        <begin position="91"/>
        <end position="112"/>
    </location>
</feature>
<evidence type="ECO:0000313" key="11">
    <source>
        <dbReference type="Proteomes" id="UP000268192"/>
    </source>
</evidence>
<reference evidence="10 11" key="1">
    <citation type="submission" date="2018-09" db="EMBL/GenBank/DDBJ databases">
        <title>Marinorhizobium profundi gen. nov., sp. nov., isolated from a deep-sea sediment sample from the New Britain Trench and proposal of Marinorhizobiaceae fam. nov. in the order Rhizobiales of the class Alphaproteobacteria.</title>
        <authorList>
            <person name="Cao J."/>
        </authorList>
    </citation>
    <scope>NUCLEOTIDE SEQUENCE [LARGE SCALE GENOMIC DNA]</scope>
    <source>
        <strain evidence="10 11">WS11</strain>
    </source>
</reference>
<gene>
    <name evidence="10" type="ORF">D5400_06875</name>
</gene>
<dbReference type="EMBL" id="CP032509">
    <property type="protein sequence ID" value="AZN71036.1"/>
    <property type="molecule type" value="Genomic_DNA"/>
</dbReference>
<evidence type="ECO:0000256" key="8">
    <source>
        <dbReference type="ARBA" id="ARBA00035655"/>
    </source>
</evidence>
<feature type="transmembrane region" description="Helical" evidence="9">
    <location>
        <begin position="57"/>
        <end position="79"/>
    </location>
</feature>
<feature type="transmembrane region" description="Helical" evidence="9">
    <location>
        <begin position="247"/>
        <end position="276"/>
    </location>
</feature>
<keyword evidence="3" id="KW-1003">Cell membrane</keyword>
<dbReference type="PANTHER" id="PTHR30574">
    <property type="entry name" value="INNER MEMBRANE PROTEIN YEDE"/>
    <property type="match status" value="1"/>
</dbReference>
<evidence type="ECO:0000256" key="4">
    <source>
        <dbReference type="ARBA" id="ARBA00022519"/>
    </source>
</evidence>
<feature type="transmembrane region" description="Helical" evidence="9">
    <location>
        <begin position="205"/>
        <end position="227"/>
    </location>
</feature>
<feature type="transmembrane region" description="Helical" evidence="9">
    <location>
        <begin position="124"/>
        <end position="145"/>
    </location>
</feature>
<evidence type="ECO:0000313" key="10">
    <source>
        <dbReference type="EMBL" id="AZN71036.1"/>
    </source>
</evidence>